<evidence type="ECO:0000313" key="2">
    <source>
        <dbReference type="Proteomes" id="UP000824469"/>
    </source>
</evidence>
<reference evidence="1 2" key="1">
    <citation type="journal article" date="2021" name="Nat. Plants">
        <title>The Taxus genome provides insights into paclitaxel biosynthesis.</title>
        <authorList>
            <person name="Xiong X."/>
            <person name="Gou J."/>
            <person name="Liao Q."/>
            <person name="Li Y."/>
            <person name="Zhou Q."/>
            <person name="Bi G."/>
            <person name="Li C."/>
            <person name="Du R."/>
            <person name="Wang X."/>
            <person name="Sun T."/>
            <person name="Guo L."/>
            <person name="Liang H."/>
            <person name="Lu P."/>
            <person name="Wu Y."/>
            <person name="Zhang Z."/>
            <person name="Ro D.K."/>
            <person name="Shang Y."/>
            <person name="Huang S."/>
            <person name="Yan J."/>
        </authorList>
    </citation>
    <scope>NUCLEOTIDE SEQUENCE [LARGE SCALE GENOMIC DNA]</scope>
    <source>
        <strain evidence="1">Ta-2019</strain>
    </source>
</reference>
<name>A0AA38GJD1_TAXCH</name>
<keyword evidence="2" id="KW-1185">Reference proteome</keyword>
<protein>
    <submittedName>
        <fullName evidence="1">Uncharacterized protein</fullName>
    </submittedName>
</protein>
<feature type="non-terminal residue" evidence="1">
    <location>
        <position position="1"/>
    </location>
</feature>
<proteinExistence type="predicted"/>
<organism evidence="1 2">
    <name type="scientific">Taxus chinensis</name>
    <name type="common">Chinese yew</name>
    <name type="synonym">Taxus wallichiana var. chinensis</name>
    <dbReference type="NCBI Taxonomy" id="29808"/>
    <lineage>
        <taxon>Eukaryota</taxon>
        <taxon>Viridiplantae</taxon>
        <taxon>Streptophyta</taxon>
        <taxon>Embryophyta</taxon>
        <taxon>Tracheophyta</taxon>
        <taxon>Spermatophyta</taxon>
        <taxon>Pinopsida</taxon>
        <taxon>Pinidae</taxon>
        <taxon>Conifers II</taxon>
        <taxon>Cupressales</taxon>
        <taxon>Taxaceae</taxon>
        <taxon>Taxus</taxon>
    </lineage>
</organism>
<dbReference type="EMBL" id="JAHRHJ020000003">
    <property type="protein sequence ID" value="KAH9323282.1"/>
    <property type="molecule type" value="Genomic_DNA"/>
</dbReference>
<comment type="caution">
    <text evidence="1">The sequence shown here is derived from an EMBL/GenBank/DDBJ whole genome shotgun (WGS) entry which is preliminary data.</text>
</comment>
<gene>
    <name evidence="1" type="ORF">KI387_017921</name>
</gene>
<sequence>RNFNNANGAPTRDRNLLIATPTRLAIEAPLVNTAVEIVEDGEEPEDQDSHEAFEALGYADESFDDSAGDSSIG</sequence>
<accession>A0AA38GJD1</accession>
<dbReference type="Proteomes" id="UP000824469">
    <property type="component" value="Unassembled WGS sequence"/>
</dbReference>
<evidence type="ECO:0000313" key="1">
    <source>
        <dbReference type="EMBL" id="KAH9323282.1"/>
    </source>
</evidence>
<feature type="non-terminal residue" evidence="1">
    <location>
        <position position="73"/>
    </location>
</feature>
<dbReference type="AlphaFoldDB" id="A0AA38GJD1"/>